<protein>
    <recommendedName>
        <fullName evidence="7">alcohol dehydrogenase (NADP(+))</fullName>
        <ecNumber evidence="7">1.1.1.2</ecNumber>
    </recommendedName>
</protein>
<dbReference type="InterPro" id="IPR047109">
    <property type="entry name" value="CAD-like"/>
</dbReference>
<keyword evidence="5" id="KW-0521">NADP</keyword>
<evidence type="ECO:0000256" key="3">
    <source>
        <dbReference type="ARBA" id="ARBA00022723"/>
    </source>
</evidence>
<dbReference type="Gene3D" id="3.40.50.720">
    <property type="entry name" value="NAD(P)-binding Rossmann-like Domain"/>
    <property type="match status" value="1"/>
</dbReference>
<dbReference type="InParanoid" id="A0A317XNL3"/>
<name>A0A317XNL3_9BASI</name>
<organism evidence="10 11">
    <name type="scientific">Testicularia cyperi</name>
    <dbReference type="NCBI Taxonomy" id="1882483"/>
    <lineage>
        <taxon>Eukaryota</taxon>
        <taxon>Fungi</taxon>
        <taxon>Dikarya</taxon>
        <taxon>Basidiomycota</taxon>
        <taxon>Ustilaginomycotina</taxon>
        <taxon>Ustilaginomycetes</taxon>
        <taxon>Ustilaginales</taxon>
        <taxon>Anthracoideaceae</taxon>
        <taxon>Testicularia</taxon>
    </lineage>
</organism>
<evidence type="ECO:0000256" key="6">
    <source>
        <dbReference type="ARBA" id="ARBA00023002"/>
    </source>
</evidence>
<dbReference type="InterPro" id="IPR013154">
    <property type="entry name" value="ADH-like_N"/>
</dbReference>
<reference evidence="10 11" key="1">
    <citation type="journal article" date="2018" name="Mol. Biol. Evol.">
        <title>Broad Genomic Sampling Reveals a Smut Pathogenic Ancestry of the Fungal Clade Ustilaginomycotina.</title>
        <authorList>
            <person name="Kijpornyongpan T."/>
            <person name="Mondo S.J."/>
            <person name="Barry K."/>
            <person name="Sandor L."/>
            <person name="Lee J."/>
            <person name="Lipzen A."/>
            <person name="Pangilinan J."/>
            <person name="LaButti K."/>
            <person name="Hainaut M."/>
            <person name="Henrissat B."/>
            <person name="Grigoriev I.V."/>
            <person name="Spatafora J.W."/>
            <person name="Aime M.C."/>
        </authorList>
    </citation>
    <scope>NUCLEOTIDE SEQUENCE [LARGE SCALE GENOMIC DNA]</scope>
    <source>
        <strain evidence="10 11">MCA 3645</strain>
    </source>
</reference>
<dbReference type="PANTHER" id="PTHR42683">
    <property type="entry name" value="ALDEHYDE REDUCTASE"/>
    <property type="match status" value="1"/>
</dbReference>
<dbReference type="InterPro" id="IPR036291">
    <property type="entry name" value="NAD(P)-bd_dom_sf"/>
</dbReference>
<comment type="cofactor">
    <cofactor evidence="1 8">
        <name>Zn(2+)</name>
        <dbReference type="ChEBI" id="CHEBI:29105"/>
    </cofactor>
</comment>
<evidence type="ECO:0000256" key="2">
    <source>
        <dbReference type="ARBA" id="ARBA00008072"/>
    </source>
</evidence>
<dbReference type="CDD" id="cd05283">
    <property type="entry name" value="CAD1"/>
    <property type="match status" value="1"/>
</dbReference>
<keyword evidence="6" id="KW-0560">Oxidoreductase</keyword>
<dbReference type="InterPro" id="IPR020843">
    <property type="entry name" value="ER"/>
</dbReference>
<dbReference type="GO" id="GO:0008106">
    <property type="term" value="F:alcohol dehydrogenase (NADP+) activity"/>
    <property type="evidence" value="ECO:0007669"/>
    <property type="project" value="UniProtKB-EC"/>
</dbReference>
<evidence type="ECO:0000259" key="9">
    <source>
        <dbReference type="SMART" id="SM00829"/>
    </source>
</evidence>
<evidence type="ECO:0000256" key="1">
    <source>
        <dbReference type="ARBA" id="ARBA00001947"/>
    </source>
</evidence>
<keyword evidence="3 8" id="KW-0479">Metal-binding</keyword>
<dbReference type="InterPro" id="IPR013149">
    <property type="entry name" value="ADH-like_C"/>
</dbReference>
<dbReference type="AlphaFoldDB" id="A0A317XNL3"/>
<proteinExistence type="inferred from homology"/>
<dbReference type="FunFam" id="3.90.180.10:FF:000018">
    <property type="entry name" value="NAD(P)-dependent alcohol dehydrogenase"/>
    <property type="match status" value="1"/>
</dbReference>
<dbReference type="Pfam" id="PF08240">
    <property type="entry name" value="ADH_N"/>
    <property type="match status" value="1"/>
</dbReference>
<dbReference type="Pfam" id="PF00107">
    <property type="entry name" value="ADH_zinc_N"/>
    <property type="match status" value="1"/>
</dbReference>
<accession>A0A317XNL3</accession>
<dbReference type="InterPro" id="IPR002328">
    <property type="entry name" value="ADH_Zn_CS"/>
</dbReference>
<evidence type="ECO:0000256" key="5">
    <source>
        <dbReference type="ARBA" id="ARBA00022857"/>
    </source>
</evidence>
<dbReference type="EMBL" id="KZ819195">
    <property type="protein sequence ID" value="PWY99412.1"/>
    <property type="molecule type" value="Genomic_DNA"/>
</dbReference>
<keyword evidence="4 8" id="KW-0862">Zinc</keyword>
<dbReference type="Gene3D" id="3.90.180.10">
    <property type="entry name" value="Medium-chain alcohol dehydrogenases, catalytic domain"/>
    <property type="match status" value="1"/>
</dbReference>
<evidence type="ECO:0000313" key="10">
    <source>
        <dbReference type="EMBL" id="PWY99412.1"/>
    </source>
</evidence>
<dbReference type="OrthoDB" id="1879366at2759"/>
<evidence type="ECO:0000256" key="7">
    <source>
        <dbReference type="ARBA" id="ARBA00024074"/>
    </source>
</evidence>
<evidence type="ECO:0000256" key="4">
    <source>
        <dbReference type="ARBA" id="ARBA00022833"/>
    </source>
</evidence>
<evidence type="ECO:0000313" key="11">
    <source>
        <dbReference type="Proteomes" id="UP000246740"/>
    </source>
</evidence>
<dbReference type="STRING" id="1882483.A0A317XNL3"/>
<dbReference type="Proteomes" id="UP000246740">
    <property type="component" value="Unassembled WGS sequence"/>
</dbReference>
<dbReference type="FunFam" id="3.40.50.720:FF:000022">
    <property type="entry name" value="Cinnamyl alcohol dehydrogenase"/>
    <property type="match status" value="1"/>
</dbReference>
<dbReference type="PROSITE" id="PS00059">
    <property type="entry name" value="ADH_ZINC"/>
    <property type="match status" value="1"/>
</dbReference>
<keyword evidence="11" id="KW-1185">Reference proteome</keyword>
<dbReference type="SUPFAM" id="SSF51735">
    <property type="entry name" value="NAD(P)-binding Rossmann-fold domains"/>
    <property type="match status" value="1"/>
</dbReference>
<dbReference type="GO" id="GO:0008270">
    <property type="term" value="F:zinc ion binding"/>
    <property type="evidence" value="ECO:0007669"/>
    <property type="project" value="InterPro"/>
</dbReference>
<gene>
    <name evidence="10" type="ORF">BCV70DRAFT_212228</name>
</gene>
<comment type="similarity">
    <text evidence="2 8">Belongs to the zinc-containing alcohol dehydrogenase family.</text>
</comment>
<sequence length="369" mass="39843">MSSSDAHFEGWVGHDKSCIGNMKWEQYTPKEWRETDVEIKIECCGVCASDLHTARSGWGPTKYPCVVGHEIVGTISRVGSEVKDLRIGQRVGVGAQSGSCQKCDACNTGMEPWCEKGTIGTYNGNYKHWDQSGRSQGGYAKYSRVPAHFAIPIPDQLESVVAAPMMCGGITVYNPLKTNGCGQEGVKRVGVVGIGGLGHFALIFAKALGAEKITAISHTHSKEDLARKLGATDFIASADKDPWSAHLRSLDLLILTNNNSDMPLSDYLKLVRPHGKVVAVGIPEEPVMPTPLGPLAFTGVFLGGSLIGGPGIIKEMLELAATQNLKGMIEVRDMKDANQVIPDMDAGKPRFRYVMVNKDYEPVQANSKI</sequence>
<evidence type="ECO:0000256" key="8">
    <source>
        <dbReference type="RuleBase" id="RU361277"/>
    </source>
</evidence>
<dbReference type="SMART" id="SM00829">
    <property type="entry name" value="PKS_ER"/>
    <property type="match status" value="1"/>
</dbReference>
<dbReference type="EC" id="1.1.1.2" evidence="7"/>
<feature type="domain" description="Enoyl reductase (ER)" evidence="9">
    <location>
        <begin position="17"/>
        <end position="355"/>
    </location>
</feature>
<dbReference type="InterPro" id="IPR011032">
    <property type="entry name" value="GroES-like_sf"/>
</dbReference>
<dbReference type="SUPFAM" id="SSF50129">
    <property type="entry name" value="GroES-like"/>
    <property type="match status" value="1"/>
</dbReference>